<comment type="pathway">
    <text evidence="1 11 12">Metabolic intermediate biosynthesis; chorismate biosynthesis; chorismate from D-erythrose 4-phosphate and phosphoenolpyruvate: step 7/7.</text>
</comment>
<feature type="binding site" evidence="11">
    <location>
        <position position="39"/>
    </location>
    <ligand>
        <name>NADP(+)</name>
        <dbReference type="ChEBI" id="CHEBI:58349"/>
    </ligand>
</feature>
<feature type="binding site" evidence="11">
    <location>
        <position position="45"/>
    </location>
    <ligand>
        <name>NADP(+)</name>
        <dbReference type="ChEBI" id="CHEBI:58349"/>
    </ligand>
</feature>
<comment type="function">
    <text evidence="11">Catalyzes the anti-1,4-elimination of the C-3 phosphate and the C-6 proR hydrogen from 5-enolpyruvylshikimate-3-phosphate (EPSP) to yield chorismate, which is the branch point compound that serves as the starting substrate for the three terminal pathways of aromatic amino acid biosynthesis. This reaction introduces a second double bond into the aromatic ring system.</text>
</comment>
<dbReference type="GO" id="GO:0004107">
    <property type="term" value="F:chorismate synthase activity"/>
    <property type="evidence" value="ECO:0007669"/>
    <property type="project" value="UniProtKB-UniRule"/>
</dbReference>
<dbReference type="FunFam" id="3.60.150.10:FF:000002">
    <property type="entry name" value="Chorismate synthase"/>
    <property type="match status" value="1"/>
</dbReference>
<dbReference type="GO" id="GO:0009073">
    <property type="term" value="P:aromatic amino acid family biosynthetic process"/>
    <property type="evidence" value="ECO:0007669"/>
    <property type="project" value="UniProtKB-KW"/>
</dbReference>
<keyword evidence="10 11" id="KW-0456">Lyase</keyword>
<dbReference type="PROSITE" id="PS00787">
    <property type="entry name" value="CHORISMATE_SYNTHASE_1"/>
    <property type="match status" value="1"/>
</dbReference>
<feature type="binding site" evidence="11">
    <location>
        <position position="335"/>
    </location>
    <ligand>
        <name>FMN</name>
        <dbReference type="ChEBI" id="CHEBI:58210"/>
    </ligand>
</feature>
<evidence type="ECO:0000256" key="4">
    <source>
        <dbReference type="ARBA" id="ARBA00022605"/>
    </source>
</evidence>
<feature type="binding site" evidence="11">
    <location>
        <begin position="250"/>
        <end position="251"/>
    </location>
    <ligand>
        <name>FMN</name>
        <dbReference type="ChEBI" id="CHEBI:58210"/>
    </ligand>
</feature>
<evidence type="ECO:0000256" key="5">
    <source>
        <dbReference type="ARBA" id="ARBA00022630"/>
    </source>
</evidence>
<sequence>MRYLTAGESHGPGLMGILEGMPSNLPVDLELVNRELHRRQQGFGRGGRMRIEQDRIEVLSGIRAGKTLGSPIGFLLRNKDWQNWQDIMSQTQAHPGQEISRPRPGHADLSGALKYDFADMRNVLERSSARETAMRVAAGAFVKQLLSYFQIRIFSHVVQIGDVQINLEKVSDVLQSDRINQIADQSPVRCLDAQAAEEMINRIKQAKSQGDTLGGIIQVIIRNVPVGLGSHTHWDRKLDGQLAAALMSIQAIKGVEVGLGFRAARLPGSQVHDEMFFKDGIVVRSGNNAGGIEGGMSNGQDIVLQIAMKPIPTLMKPLHSVDLKTGEPFLAHKERSDVTAVPAAAVIAEAVVAPVIANAFLEKFGADTVADIAANLEHYLERIKRQQGGAHA</sequence>
<evidence type="ECO:0000256" key="8">
    <source>
        <dbReference type="ARBA" id="ARBA00022857"/>
    </source>
</evidence>
<keyword evidence="9 11" id="KW-0057">Aromatic amino acid biosynthesis</keyword>
<comment type="caution">
    <text evidence="13">The sequence shown here is derived from an EMBL/GenBank/DDBJ whole genome shotgun (WGS) entry which is preliminary data.</text>
</comment>
<evidence type="ECO:0000313" key="13">
    <source>
        <dbReference type="EMBL" id="HHJ51956.1"/>
    </source>
</evidence>
<comment type="cofactor">
    <cofactor evidence="11 12">
        <name>FMNH2</name>
        <dbReference type="ChEBI" id="CHEBI:57618"/>
    </cofactor>
    <text evidence="11 12">Reduced FMN (FMNH(2)).</text>
</comment>
<dbReference type="GO" id="GO:0008652">
    <property type="term" value="P:amino acid biosynthetic process"/>
    <property type="evidence" value="ECO:0007669"/>
    <property type="project" value="UniProtKB-KW"/>
</dbReference>
<dbReference type="InterPro" id="IPR000453">
    <property type="entry name" value="Chorismate_synth"/>
</dbReference>
<dbReference type="EC" id="4.2.3.5" evidence="3 11"/>
<dbReference type="GO" id="GO:0005829">
    <property type="term" value="C:cytosol"/>
    <property type="evidence" value="ECO:0007669"/>
    <property type="project" value="TreeGrafter"/>
</dbReference>
<reference evidence="13" key="1">
    <citation type="journal article" date="2020" name="mSystems">
        <title>Genome- and Community-Level Interaction Insights into Carbon Utilization and Element Cycling Functions of Hydrothermarchaeota in Hydrothermal Sediment.</title>
        <authorList>
            <person name="Zhou Z."/>
            <person name="Liu Y."/>
            <person name="Xu W."/>
            <person name="Pan J."/>
            <person name="Luo Z.H."/>
            <person name="Li M."/>
        </authorList>
    </citation>
    <scope>NUCLEOTIDE SEQUENCE [LARGE SCALE GENOMIC DNA]</scope>
    <source>
        <strain evidence="13">HyVt-527</strain>
    </source>
</reference>
<dbReference type="NCBIfam" id="TIGR00033">
    <property type="entry name" value="aroC"/>
    <property type="match status" value="1"/>
</dbReference>
<keyword evidence="8 11" id="KW-0521">NADP</keyword>
<dbReference type="EMBL" id="DROD01000149">
    <property type="protein sequence ID" value="HHJ51956.1"/>
    <property type="molecule type" value="Genomic_DNA"/>
</dbReference>
<dbReference type="GO" id="GO:0009423">
    <property type="term" value="P:chorismate biosynthetic process"/>
    <property type="evidence" value="ECO:0007669"/>
    <property type="project" value="UniProtKB-UniRule"/>
</dbReference>
<proteinExistence type="inferred from homology"/>
<dbReference type="Pfam" id="PF01264">
    <property type="entry name" value="Chorismate_synt"/>
    <property type="match status" value="1"/>
</dbReference>
<evidence type="ECO:0000256" key="2">
    <source>
        <dbReference type="ARBA" id="ARBA00008014"/>
    </source>
</evidence>
<dbReference type="PANTHER" id="PTHR21085">
    <property type="entry name" value="CHORISMATE SYNTHASE"/>
    <property type="match status" value="1"/>
</dbReference>
<dbReference type="AlphaFoldDB" id="A0A7V5PMS5"/>
<feature type="binding site" evidence="11">
    <location>
        <position position="294"/>
    </location>
    <ligand>
        <name>FMN</name>
        <dbReference type="ChEBI" id="CHEBI:58210"/>
    </ligand>
</feature>
<dbReference type="CDD" id="cd07304">
    <property type="entry name" value="Chorismate_synthase"/>
    <property type="match status" value="1"/>
</dbReference>
<protein>
    <recommendedName>
        <fullName evidence="3 11">Chorismate synthase</fullName>
        <shortName evidence="11">CS</shortName>
        <ecNumber evidence="3 11">4.2.3.5</ecNumber>
    </recommendedName>
    <alternativeName>
        <fullName evidence="11">5-enolpyruvylshikimate-3-phosphate phospholyase</fullName>
    </alternativeName>
</protein>
<keyword evidence="5 11" id="KW-0285">Flavoprotein</keyword>
<evidence type="ECO:0000256" key="11">
    <source>
        <dbReference type="HAMAP-Rule" id="MF_00300"/>
    </source>
</evidence>
<dbReference type="PANTHER" id="PTHR21085:SF0">
    <property type="entry name" value="CHORISMATE SYNTHASE"/>
    <property type="match status" value="1"/>
</dbReference>
<dbReference type="InterPro" id="IPR035904">
    <property type="entry name" value="Chorismate_synth_AroC_sf"/>
</dbReference>
<dbReference type="HAMAP" id="MF_00300">
    <property type="entry name" value="Chorismate_synth"/>
    <property type="match status" value="1"/>
</dbReference>
<dbReference type="PROSITE" id="PS00788">
    <property type="entry name" value="CHORISMATE_SYNTHASE_2"/>
    <property type="match status" value="1"/>
</dbReference>
<feature type="binding site" evidence="11">
    <location>
        <begin position="309"/>
        <end position="313"/>
    </location>
    <ligand>
        <name>FMN</name>
        <dbReference type="ChEBI" id="CHEBI:58210"/>
    </ligand>
</feature>
<comment type="catalytic activity">
    <reaction evidence="11 12">
        <text>5-O-(1-carboxyvinyl)-3-phosphoshikimate = chorismate + phosphate</text>
        <dbReference type="Rhea" id="RHEA:21020"/>
        <dbReference type="ChEBI" id="CHEBI:29748"/>
        <dbReference type="ChEBI" id="CHEBI:43474"/>
        <dbReference type="ChEBI" id="CHEBI:57701"/>
        <dbReference type="EC" id="4.2.3.5"/>
    </reaction>
</comment>
<dbReference type="SUPFAM" id="SSF103263">
    <property type="entry name" value="Chorismate synthase, AroC"/>
    <property type="match status" value="1"/>
</dbReference>
<accession>A0A7V5PMS5</accession>
<dbReference type="NCBIfam" id="NF003793">
    <property type="entry name" value="PRK05382.1"/>
    <property type="match status" value="1"/>
</dbReference>
<dbReference type="PROSITE" id="PS00789">
    <property type="entry name" value="CHORISMATE_SYNTHASE_3"/>
    <property type="match status" value="1"/>
</dbReference>
<evidence type="ECO:0000256" key="9">
    <source>
        <dbReference type="ARBA" id="ARBA00023141"/>
    </source>
</evidence>
<gene>
    <name evidence="11" type="primary">aroC</name>
    <name evidence="13" type="ORF">ENJ89_02065</name>
</gene>
<dbReference type="InterPro" id="IPR020541">
    <property type="entry name" value="Chorismate_synthase_CS"/>
</dbReference>
<dbReference type="GO" id="GO:0010181">
    <property type="term" value="F:FMN binding"/>
    <property type="evidence" value="ECO:0007669"/>
    <property type="project" value="TreeGrafter"/>
</dbReference>
<evidence type="ECO:0000256" key="10">
    <source>
        <dbReference type="ARBA" id="ARBA00023239"/>
    </source>
</evidence>
<comment type="similarity">
    <text evidence="2 11 12">Belongs to the chorismate synthase family.</text>
</comment>
<dbReference type="PIRSF" id="PIRSF001456">
    <property type="entry name" value="Chorismate_synth"/>
    <property type="match status" value="1"/>
</dbReference>
<evidence type="ECO:0000256" key="1">
    <source>
        <dbReference type="ARBA" id="ARBA00005044"/>
    </source>
</evidence>
<evidence type="ECO:0000256" key="3">
    <source>
        <dbReference type="ARBA" id="ARBA00013036"/>
    </source>
</evidence>
<evidence type="ECO:0000256" key="7">
    <source>
        <dbReference type="ARBA" id="ARBA00022827"/>
    </source>
</evidence>
<comment type="subunit">
    <text evidence="11">Homotetramer.</text>
</comment>
<feature type="binding site" evidence="11">
    <location>
        <begin position="126"/>
        <end position="128"/>
    </location>
    <ligand>
        <name>FMN</name>
        <dbReference type="ChEBI" id="CHEBI:58210"/>
    </ligand>
</feature>
<evidence type="ECO:0000256" key="6">
    <source>
        <dbReference type="ARBA" id="ARBA00022643"/>
    </source>
</evidence>
<dbReference type="UniPathway" id="UPA00053">
    <property type="reaction ID" value="UER00090"/>
</dbReference>
<name>A0A7V5PMS5_CALAY</name>
<dbReference type="Gene3D" id="3.60.150.10">
    <property type="entry name" value="Chorismate synthase AroC"/>
    <property type="match status" value="1"/>
</dbReference>
<keyword evidence="4 11" id="KW-0028">Amino-acid biosynthesis</keyword>
<evidence type="ECO:0000256" key="12">
    <source>
        <dbReference type="RuleBase" id="RU000605"/>
    </source>
</evidence>
<organism evidence="13">
    <name type="scientific">Caldithrix abyssi</name>
    <dbReference type="NCBI Taxonomy" id="187145"/>
    <lineage>
        <taxon>Bacteria</taxon>
        <taxon>Pseudomonadati</taxon>
        <taxon>Calditrichota</taxon>
        <taxon>Calditrichia</taxon>
        <taxon>Calditrichales</taxon>
        <taxon>Calditrichaceae</taxon>
        <taxon>Caldithrix</taxon>
    </lineage>
</organism>
<keyword evidence="6 11" id="KW-0288">FMN</keyword>
<dbReference type="Proteomes" id="UP000886124">
    <property type="component" value="Unassembled WGS sequence"/>
</dbReference>
<keyword evidence="7 11" id="KW-0274">FAD</keyword>